<gene>
    <name evidence="7" type="ORF">PCL1606_27810</name>
</gene>
<evidence type="ECO:0000256" key="4">
    <source>
        <dbReference type="ARBA" id="ARBA00023235"/>
    </source>
</evidence>
<protein>
    <recommendedName>
        <fullName evidence="3">isochorismate synthase</fullName>
        <ecNumber evidence="3">5.4.4.2</ecNumber>
    </recommendedName>
    <alternativeName>
        <fullName evidence="5">Isochorismate mutase</fullName>
    </alternativeName>
</protein>
<dbReference type="PANTHER" id="PTHR42839:SF2">
    <property type="entry name" value="ISOCHORISMATE SYNTHASE ENTC"/>
    <property type="match status" value="1"/>
</dbReference>
<evidence type="ECO:0000256" key="3">
    <source>
        <dbReference type="ARBA" id="ARBA00012824"/>
    </source>
</evidence>
<organism evidence="7 8">
    <name type="scientific">Pseudomonas chlororaphis</name>
    <dbReference type="NCBI Taxonomy" id="587753"/>
    <lineage>
        <taxon>Bacteria</taxon>
        <taxon>Pseudomonadati</taxon>
        <taxon>Pseudomonadota</taxon>
        <taxon>Gammaproteobacteria</taxon>
        <taxon>Pseudomonadales</taxon>
        <taxon>Pseudomonadaceae</taxon>
        <taxon>Pseudomonas</taxon>
    </lineage>
</organism>
<dbReference type="InterPro" id="IPR015890">
    <property type="entry name" value="Chorismate_C"/>
</dbReference>
<accession>A0A0D5XZS4</accession>
<dbReference type="PANTHER" id="PTHR42839">
    <property type="entry name" value="ISOCHORISMATE SYNTHASE ENTC"/>
    <property type="match status" value="1"/>
</dbReference>
<dbReference type="InterPro" id="IPR004561">
    <property type="entry name" value="IsoChor_synthase"/>
</dbReference>
<dbReference type="GO" id="GO:0008909">
    <property type="term" value="F:isochorismate synthase activity"/>
    <property type="evidence" value="ECO:0007669"/>
    <property type="project" value="UniProtKB-EC"/>
</dbReference>
<dbReference type="PATRIC" id="fig|587753.10.peg.2775"/>
<evidence type="ECO:0000256" key="5">
    <source>
        <dbReference type="ARBA" id="ARBA00041564"/>
    </source>
</evidence>
<evidence type="ECO:0000256" key="1">
    <source>
        <dbReference type="ARBA" id="ARBA00000799"/>
    </source>
</evidence>
<name>A0A0D5XZS4_9PSED</name>
<dbReference type="Proteomes" id="UP000032748">
    <property type="component" value="Chromosome"/>
</dbReference>
<keyword evidence="4 7" id="KW-0413">Isomerase</keyword>
<sequence length="465" mass="51013">MSAFSQLAEHAPGLTRVFEQARQRAAGQGAPVLASYALAIGALDLLELFCKADQPHAESLFWRAADGGRSLFGWGVAAQLDGVGEQRFATVDRQWQHWLRSAVIHGPQPPAICGGFRFDPQVAPSETWQGFGDGSMLLMTLLLIRDGEQCWLVCQQRIAASDDPAGRCEHVLEQWNALMDRYLSPAASTAAPRHTGDHCLPRAAWEDKVAHALHVLRDSALNKVVLARQVRSEFSHAVNPGRTLARLAGNDPAAYLFAFRRQRACFIGASPERLAKLHDGHLQTLALAGTCRRDADPQRDAELARELLDCAKNRHEHAVVVQIIQSDLAPWVEHLQVPPTPAIQRLSRVQHLSTVIEGRLRPRASLLQVVATLHPTPAVGGHERQQAMAHIRQFEGFDRGWYAAPLGWLDARGNGEFIVGLRSALLDDRQACLFAGCGIVQCSDPASEYEETCIKLAGMQVALQA</sequence>
<dbReference type="InterPro" id="IPR005801">
    <property type="entry name" value="ADC_synthase"/>
</dbReference>
<feature type="domain" description="Chorismate-utilising enzyme C-terminal" evidence="6">
    <location>
        <begin position="203"/>
        <end position="455"/>
    </location>
</feature>
<comment type="similarity">
    <text evidence="2">Belongs to the isochorismate synthase family.</text>
</comment>
<evidence type="ECO:0000313" key="7">
    <source>
        <dbReference type="EMBL" id="AKA24232.1"/>
    </source>
</evidence>
<comment type="catalytic activity">
    <reaction evidence="1">
        <text>chorismate = isochorismate</text>
        <dbReference type="Rhea" id="RHEA:18985"/>
        <dbReference type="ChEBI" id="CHEBI:29748"/>
        <dbReference type="ChEBI" id="CHEBI:29780"/>
        <dbReference type="EC" id="5.4.4.2"/>
    </reaction>
</comment>
<dbReference type="EC" id="5.4.4.2" evidence="3"/>
<dbReference type="NCBIfam" id="TIGR00543">
    <property type="entry name" value="isochor_syn"/>
    <property type="match status" value="1"/>
</dbReference>
<dbReference type="SUPFAM" id="SSF56322">
    <property type="entry name" value="ADC synthase"/>
    <property type="match status" value="1"/>
</dbReference>
<evidence type="ECO:0000259" key="6">
    <source>
        <dbReference type="Pfam" id="PF00425"/>
    </source>
</evidence>
<dbReference type="Pfam" id="PF00425">
    <property type="entry name" value="Chorismate_bind"/>
    <property type="match status" value="1"/>
</dbReference>
<reference evidence="7 8" key="1">
    <citation type="journal article" date="2015" name="Mol. Plant Microbe Interact.">
        <title>Comparative Genomic Analysis of Pseudomonas chlororaphis PCL1606 Reveals New Insight into Antifungal Compounds Involved in Biocontrol.</title>
        <authorList>
            <person name="Calderon C.E."/>
            <person name="Ramos C."/>
            <person name="de Vicente A."/>
            <person name="Cazorla F.M."/>
        </authorList>
    </citation>
    <scope>NUCLEOTIDE SEQUENCE [LARGE SCALE GENOMIC DNA]</scope>
    <source>
        <strain evidence="7 8">PCL1606</strain>
    </source>
</reference>
<evidence type="ECO:0000256" key="2">
    <source>
        <dbReference type="ARBA" id="ARBA00005297"/>
    </source>
</evidence>
<dbReference type="RefSeq" id="WP_045882809.1">
    <property type="nucleotide sequence ID" value="NZ_CP011110.1"/>
</dbReference>
<proteinExistence type="inferred from homology"/>
<dbReference type="EMBL" id="CP011110">
    <property type="protein sequence ID" value="AKA24232.1"/>
    <property type="molecule type" value="Genomic_DNA"/>
</dbReference>
<dbReference type="Gene3D" id="3.60.120.10">
    <property type="entry name" value="Anthranilate synthase"/>
    <property type="match status" value="1"/>
</dbReference>
<dbReference type="OrthoDB" id="9806579at2"/>
<dbReference type="KEGG" id="pcz:PCL1606_27810"/>
<evidence type="ECO:0000313" key="8">
    <source>
        <dbReference type="Proteomes" id="UP000032748"/>
    </source>
</evidence>
<dbReference type="NCBIfam" id="NF005459">
    <property type="entry name" value="PRK07054.1"/>
    <property type="match status" value="1"/>
</dbReference>
<dbReference type="AlphaFoldDB" id="A0A0D5XZS4"/>